<evidence type="ECO:0000256" key="2">
    <source>
        <dbReference type="ARBA" id="ARBA00010942"/>
    </source>
</evidence>
<dbReference type="Gene3D" id="3.30.70.1440">
    <property type="entry name" value="Multidrug efflux transporter AcrB pore domain"/>
    <property type="match status" value="1"/>
</dbReference>
<evidence type="ECO:0000256" key="9">
    <source>
        <dbReference type="SAM" id="MobiDB-lite"/>
    </source>
</evidence>
<dbReference type="SUPFAM" id="SSF82714">
    <property type="entry name" value="Multidrug efflux transporter AcrB TolC docking domain, DN and DC subdomains"/>
    <property type="match status" value="2"/>
</dbReference>
<dbReference type="Proteomes" id="UP001162891">
    <property type="component" value="Chromosome"/>
</dbReference>
<feature type="transmembrane region" description="Helical" evidence="10">
    <location>
        <begin position="897"/>
        <end position="917"/>
    </location>
</feature>
<feature type="transmembrane region" description="Helical" evidence="10">
    <location>
        <begin position="341"/>
        <end position="360"/>
    </location>
</feature>
<reference evidence="12" key="1">
    <citation type="journal article" date="2022" name="Int. J. Syst. Evol. Microbiol.">
        <title>Anaeromyxobacter oryzae sp. nov., Anaeromyxobacter diazotrophicus sp. nov. and Anaeromyxobacter paludicola sp. nov., isolated from paddy soils.</title>
        <authorList>
            <person name="Itoh H."/>
            <person name="Xu Z."/>
            <person name="Mise K."/>
            <person name="Masuda Y."/>
            <person name="Ushijima N."/>
            <person name="Hayakawa C."/>
            <person name="Shiratori Y."/>
            <person name="Senoo K."/>
        </authorList>
    </citation>
    <scope>NUCLEOTIDE SEQUENCE [LARGE SCALE GENOMIC DNA]</scope>
    <source>
        <strain evidence="12">Red232</strain>
    </source>
</reference>
<dbReference type="NCBIfam" id="TIGR00915">
    <property type="entry name" value="2A0602"/>
    <property type="match status" value="1"/>
</dbReference>
<dbReference type="SUPFAM" id="SSF82693">
    <property type="entry name" value="Multidrug efflux transporter AcrB pore domain, PN1, PN2, PC1 and PC2 subdomains"/>
    <property type="match status" value="3"/>
</dbReference>
<evidence type="ECO:0000256" key="3">
    <source>
        <dbReference type="ARBA" id="ARBA00022448"/>
    </source>
</evidence>
<evidence type="ECO:0000313" key="12">
    <source>
        <dbReference type="Proteomes" id="UP001162891"/>
    </source>
</evidence>
<evidence type="ECO:0000256" key="1">
    <source>
        <dbReference type="ARBA" id="ARBA00004429"/>
    </source>
</evidence>
<dbReference type="NCBIfam" id="NF000282">
    <property type="entry name" value="RND_permease_1"/>
    <property type="match status" value="1"/>
</dbReference>
<dbReference type="InterPro" id="IPR027463">
    <property type="entry name" value="AcrB_DN_DC_subdom"/>
</dbReference>
<keyword evidence="12" id="KW-1185">Reference proteome</keyword>
<keyword evidence="7 10" id="KW-1133">Transmembrane helix</keyword>
<evidence type="ECO:0000256" key="7">
    <source>
        <dbReference type="ARBA" id="ARBA00022989"/>
    </source>
</evidence>
<feature type="transmembrane region" description="Helical" evidence="10">
    <location>
        <begin position="967"/>
        <end position="987"/>
    </location>
</feature>
<feature type="region of interest" description="Disordered" evidence="9">
    <location>
        <begin position="1039"/>
        <end position="1058"/>
    </location>
</feature>
<dbReference type="PRINTS" id="PR00702">
    <property type="entry name" value="ACRIFLAVINRP"/>
</dbReference>
<evidence type="ECO:0000256" key="10">
    <source>
        <dbReference type="SAM" id="Phobius"/>
    </source>
</evidence>
<dbReference type="PANTHER" id="PTHR32063:SF11">
    <property type="entry name" value="CATION OR DRUG EFFLUX SYSTEM PROTEIN"/>
    <property type="match status" value="1"/>
</dbReference>
<dbReference type="InterPro" id="IPR004764">
    <property type="entry name" value="MdtF-like"/>
</dbReference>
<protein>
    <submittedName>
        <fullName evidence="11">Multidrug efflux RND transporter permease subunit</fullName>
    </submittedName>
</protein>
<dbReference type="Gene3D" id="1.20.1640.10">
    <property type="entry name" value="Multidrug efflux transporter AcrB transmembrane domain"/>
    <property type="match status" value="2"/>
</dbReference>
<keyword evidence="6 10" id="KW-0812">Transmembrane</keyword>
<dbReference type="Gene3D" id="3.30.2090.10">
    <property type="entry name" value="Multidrug efflux transporter AcrB TolC docking domain, DN and DC subdomains"/>
    <property type="match status" value="2"/>
</dbReference>
<feature type="transmembrane region" description="Helical" evidence="10">
    <location>
        <begin position="394"/>
        <end position="417"/>
    </location>
</feature>
<dbReference type="SUPFAM" id="SSF82866">
    <property type="entry name" value="Multidrug efflux transporter AcrB transmembrane domain"/>
    <property type="match status" value="2"/>
</dbReference>
<dbReference type="Pfam" id="PF00873">
    <property type="entry name" value="ACR_tran"/>
    <property type="match status" value="1"/>
</dbReference>
<feature type="transmembrane region" description="Helical" evidence="10">
    <location>
        <begin position="923"/>
        <end position="946"/>
    </location>
</feature>
<evidence type="ECO:0000256" key="6">
    <source>
        <dbReference type="ARBA" id="ARBA00022692"/>
    </source>
</evidence>
<sequence length="1058" mass="113677">MSRFFVGRPIVAMVIAILMVIVGGVAIFTLPIAQYPNIVPPQIQITTTYTGADALAVEESVATPIEQQMSGVNRLLYVRSTNANDGSFNLQVTFDVDSDIDVDQVNTQNKAAQAQALLPSDVTNYGLSYVQSTGLPLLAISLYSPKGTHDPLFLANYATINVNDTIQRVPGVGLIRVFGSADYAMRIWVKPDRLAKLGFTVSDLVSAVQAQSTVNPSGRAGAEPAPKDQQFTYTIRSQGRLLRPEEFGNVVLRLNPDGSTVRLRDVARIELGALTYTQIGRMNGKPAIVIGVYQTPGSNALAVAGGVKRTIAELKQRFPVDVDYGISLDTTVPVTGGIQEIVITLLETTLLVALVVFLFLQSWRATLIPLIAVPVSLVGTFMVFPLLGFSINTLSLFGLVLAIGLVVDDAIVVVEAVERHIDDGMSPREATLAAMKEVTAPVVSVAVILASVFIPMGFMSGITGRLNKQFAVTIAVSVLFSAFNALTLSPALSALLLRPRAEAKGPLARFFRGFNGVFDRVRERYVGVSGFLIRKAAIGLGLLAAFTALSVVAGDRVPSGFLTEEDQGYFFMNVQLPDAASLQRTDDVCRKIDAILSATPEVRSFNTIAGFSILSYSSATYNGLYFVTLKDWSERPGAQHAAAAVISRLNGELASKIDEAIAFAIPPPAISGLGTSGGFSAWLQDRSGGDVPFLATHLDAFMAAARKRPEVGSINTVFRPTVPQIYADVDRDKVIKQGVSVSAVYQTLQAYLGGAYVNQFNRFGRTWRVYLQADGEQRRSADDIARYYVRNGNGEMVPLSAFASTRRVYGPEYTNRFNLYRSAQVIGSPAPGFSSGQVLAALEQVASEVLPREMSLAWADLSYQQRTAGRSAPVFALSLVCVFLILAALYESWSLPFSVLLSVPIAVFGALAGLWLRNFDFNVYGQIGLVMLIGLAAKNAILIVEFAKGELEKGRPLAEAALAGAKLRFRPVLMTSFAFIFGLLPLWNASGAGGLSRRQMGTAVISGMLTATVIAIFIIPMLFVLVELWSGAERRRREGGSAALPGAQDGASAPARSR</sequence>
<feature type="transmembrane region" description="Helical" evidence="10">
    <location>
        <begin position="532"/>
        <end position="553"/>
    </location>
</feature>
<keyword evidence="3" id="KW-0813">Transport</keyword>
<feature type="transmembrane region" description="Helical" evidence="10">
    <location>
        <begin position="367"/>
        <end position="388"/>
    </location>
</feature>
<feature type="transmembrane region" description="Helical" evidence="10">
    <location>
        <begin position="470"/>
        <end position="497"/>
    </location>
</feature>
<dbReference type="InterPro" id="IPR001036">
    <property type="entry name" value="Acrflvin-R"/>
</dbReference>
<dbReference type="Gene3D" id="3.30.70.1320">
    <property type="entry name" value="Multidrug efflux transporter AcrB pore domain like"/>
    <property type="match status" value="1"/>
</dbReference>
<keyword evidence="4" id="KW-1003">Cell membrane</keyword>
<evidence type="ECO:0000256" key="5">
    <source>
        <dbReference type="ARBA" id="ARBA00022519"/>
    </source>
</evidence>
<feature type="transmembrane region" description="Helical" evidence="10">
    <location>
        <begin position="438"/>
        <end position="458"/>
    </location>
</feature>
<gene>
    <name evidence="11" type="ORF">AMOR_05230</name>
</gene>
<name>A0ABM7WPY9_9BACT</name>
<evidence type="ECO:0000256" key="4">
    <source>
        <dbReference type="ARBA" id="ARBA00022475"/>
    </source>
</evidence>
<organism evidence="11 12">
    <name type="scientific">Anaeromyxobacter oryzae</name>
    <dbReference type="NCBI Taxonomy" id="2918170"/>
    <lineage>
        <taxon>Bacteria</taxon>
        <taxon>Pseudomonadati</taxon>
        <taxon>Myxococcota</taxon>
        <taxon>Myxococcia</taxon>
        <taxon>Myxococcales</taxon>
        <taxon>Cystobacterineae</taxon>
        <taxon>Anaeromyxobacteraceae</taxon>
        <taxon>Anaeromyxobacter</taxon>
    </lineage>
</organism>
<feature type="transmembrane region" description="Helical" evidence="10">
    <location>
        <begin position="12"/>
        <end position="33"/>
    </location>
</feature>
<evidence type="ECO:0000313" key="11">
    <source>
        <dbReference type="EMBL" id="BDG01527.1"/>
    </source>
</evidence>
<proteinExistence type="inferred from homology"/>
<comment type="subcellular location">
    <subcellularLocation>
        <location evidence="1">Cell inner membrane</location>
        <topology evidence="1">Multi-pass membrane protein</topology>
    </subcellularLocation>
</comment>
<dbReference type="EMBL" id="AP025591">
    <property type="protein sequence ID" value="BDG01527.1"/>
    <property type="molecule type" value="Genomic_DNA"/>
</dbReference>
<dbReference type="Gene3D" id="3.30.70.1430">
    <property type="entry name" value="Multidrug efflux transporter AcrB pore domain"/>
    <property type="match status" value="2"/>
</dbReference>
<accession>A0ABM7WPY9</accession>
<evidence type="ECO:0000256" key="8">
    <source>
        <dbReference type="ARBA" id="ARBA00023136"/>
    </source>
</evidence>
<dbReference type="RefSeq" id="WP_248358143.1">
    <property type="nucleotide sequence ID" value="NZ_AP025591.1"/>
</dbReference>
<dbReference type="PANTHER" id="PTHR32063">
    <property type="match status" value="1"/>
</dbReference>
<keyword evidence="5" id="KW-0997">Cell inner membrane</keyword>
<keyword evidence="8 10" id="KW-0472">Membrane</keyword>
<feature type="transmembrane region" description="Helical" evidence="10">
    <location>
        <begin position="1007"/>
        <end position="1029"/>
    </location>
</feature>
<feature type="transmembrane region" description="Helical" evidence="10">
    <location>
        <begin position="872"/>
        <end position="890"/>
    </location>
</feature>
<comment type="similarity">
    <text evidence="2">Belongs to the resistance-nodulation-cell division (RND) (TC 2.A.6) family.</text>
</comment>